<reference evidence="3 4" key="1">
    <citation type="journal article" date="2016" name="Antonie Van Leeuwenhoek">
        <title>Nocardia donostiensis sp. nov., isolated from human respiratory specimens.</title>
        <authorList>
            <person name="Ercibengoa M."/>
            <person name="Bell M."/>
            <person name="Marimon J.M."/>
            <person name="Humrighouse B."/>
            <person name="Klenk H.P."/>
            <person name="Potter G."/>
            <person name="Perez-Trallero E."/>
        </authorList>
    </citation>
    <scope>NUCLEOTIDE SEQUENCE [LARGE SCALE GENOMIC DNA]</scope>
    <source>
        <strain evidence="3 4">X1655</strain>
    </source>
</reference>
<dbReference type="Proteomes" id="UP000188836">
    <property type="component" value="Unassembled WGS sequence"/>
</dbReference>
<sequence length="209" mass="21355">MPLPSDPWSADDCPDEQKGATGQTHTTTRAHARDVLPPSYVDNINRTFPRSGRTEPRELPEPVSEPAPHTGTAALIGICIGVALLIVSGFLLVDRSNDPAPVPLAAPTVPVATATPTTTTPRTVVHGKGVTFGKVVANDGTTLKVASPLGTVTTVRADSGTKVLVLVATRLADIGVGAPVAVYGDKQSDGSILATFITGVSLGHSSAPA</sequence>
<feature type="transmembrane region" description="Helical" evidence="2">
    <location>
        <begin position="73"/>
        <end position="93"/>
    </location>
</feature>
<organism evidence="3 4">
    <name type="scientific">Nocardia donostiensis</name>
    <dbReference type="NCBI Taxonomy" id="1538463"/>
    <lineage>
        <taxon>Bacteria</taxon>
        <taxon>Bacillati</taxon>
        <taxon>Actinomycetota</taxon>
        <taxon>Actinomycetes</taxon>
        <taxon>Mycobacteriales</taxon>
        <taxon>Nocardiaceae</taxon>
        <taxon>Nocardia</taxon>
    </lineage>
</organism>
<feature type="compositionally biased region" description="Polar residues" evidence="1">
    <location>
        <begin position="20"/>
        <end position="29"/>
    </location>
</feature>
<gene>
    <name evidence="3" type="ORF">B0T46_14245</name>
</gene>
<comment type="caution">
    <text evidence="3">The sequence shown here is derived from an EMBL/GenBank/DDBJ whole genome shotgun (WGS) entry which is preliminary data.</text>
</comment>
<keyword evidence="2" id="KW-0812">Transmembrane</keyword>
<evidence type="ECO:0000256" key="1">
    <source>
        <dbReference type="SAM" id="MobiDB-lite"/>
    </source>
</evidence>
<proteinExistence type="predicted"/>
<dbReference type="OrthoDB" id="4571482at2"/>
<evidence type="ECO:0000313" key="3">
    <source>
        <dbReference type="EMBL" id="ONM48151.1"/>
    </source>
</evidence>
<keyword evidence="2" id="KW-0472">Membrane</keyword>
<evidence type="ECO:0000313" key="4">
    <source>
        <dbReference type="Proteomes" id="UP000188836"/>
    </source>
</evidence>
<accession>A0A1V2TFK2</accession>
<keyword evidence="2" id="KW-1133">Transmembrane helix</keyword>
<dbReference type="AlphaFoldDB" id="A0A1V2TFK2"/>
<dbReference type="EMBL" id="MUMY01000011">
    <property type="protein sequence ID" value="ONM48151.1"/>
    <property type="molecule type" value="Genomic_DNA"/>
</dbReference>
<name>A0A1V2TFK2_9NOCA</name>
<feature type="region of interest" description="Disordered" evidence="1">
    <location>
        <begin position="1"/>
        <end position="67"/>
    </location>
</feature>
<dbReference type="RefSeq" id="WP_077117259.1">
    <property type="nucleotide sequence ID" value="NZ_LOKT01000011.1"/>
</dbReference>
<protein>
    <recommendedName>
        <fullName evidence="5">DUF5666 domain-containing protein</fullName>
    </recommendedName>
</protein>
<evidence type="ECO:0008006" key="5">
    <source>
        <dbReference type="Google" id="ProtNLM"/>
    </source>
</evidence>
<evidence type="ECO:0000256" key="2">
    <source>
        <dbReference type="SAM" id="Phobius"/>
    </source>
</evidence>
<keyword evidence="4" id="KW-1185">Reference proteome</keyword>